<evidence type="ECO:0000256" key="1">
    <source>
        <dbReference type="SAM" id="SignalP"/>
    </source>
</evidence>
<protein>
    <recommendedName>
        <fullName evidence="2">Apple domain-containing protein</fullName>
    </recommendedName>
</protein>
<evidence type="ECO:0000259" key="2">
    <source>
        <dbReference type="PROSITE" id="PS50948"/>
    </source>
</evidence>
<dbReference type="OrthoDB" id="3556996at2759"/>
<feature type="domain" description="Apple" evidence="2">
    <location>
        <begin position="33"/>
        <end position="105"/>
    </location>
</feature>
<accession>A0A2K1QX05</accession>
<name>A0A2K1QX05_9PEZI</name>
<dbReference type="Proteomes" id="UP000243797">
    <property type="component" value="Unassembled WGS sequence"/>
</dbReference>
<organism evidence="3 4">
    <name type="scientific">Sphaceloma murrayae</name>
    <dbReference type="NCBI Taxonomy" id="2082308"/>
    <lineage>
        <taxon>Eukaryota</taxon>
        <taxon>Fungi</taxon>
        <taxon>Dikarya</taxon>
        <taxon>Ascomycota</taxon>
        <taxon>Pezizomycotina</taxon>
        <taxon>Dothideomycetes</taxon>
        <taxon>Dothideomycetidae</taxon>
        <taxon>Myriangiales</taxon>
        <taxon>Elsinoaceae</taxon>
        <taxon>Sphaceloma</taxon>
    </lineage>
</organism>
<evidence type="ECO:0000313" key="4">
    <source>
        <dbReference type="Proteomes" id="UP000243797"/>
    </source>
</evidence>
<feature type="chain" id="PRO_5014464064" description="Apple domain-containing protein" evidence="1">
    <location>
        <begin position="18"/>
        <end position="325"/>
    </location>
</feature>
<proteinExistence type="predicted"/>
<comment type="caution">
    <text evidence="3">The sequence shown here is derived from an EMBL/GenBank/DDBJ whole genome shotgun (WGS) entry which is preliminary data.</text>
</comment>
<keyword evidence="1" id="KW-0732">Signal</keyword>
<dbReference type="PROSITE" id="PS50948">
    <property type="entry name" value="PAN"/>
    <property type="match status" value="1"/>
</dbReference>
<sequence length="325" mass="34084">MLFSVLLISSLTGMSLAGPVAAKKASKKRADICNTKGYDRGKGNYEFNNSGKFGSYAACSDRCAKDTKCKSFGFNAKECLLFNLALAGNFDADKASADTYYDQACISKAPSSSSSITTTTTTATLKPTTKTTKAPTTTKAGTTTTACTVPTTLSMTSFTWFNSTHNLDCADRSTIPPNAQVCWSSTNALCDPSTSTDCTCTPYCSTGLPSAAYQPLGYGPPDSISISFADIDRTCAKKNPTGFRDYEIGAGHFDCGSAADYIGFTGDSNSDTGGVGSVYFNNYASPCAGTKVPRYEATFPLLCSRDAGRNATCTAALPVVLKLVA</sequence>
<gene>
    <name evidence="3" type="ORF">CAC42_7428</name>
</gene>
<evidence type="ECO:0000313" key="3">
    <source>
        <dbReference type="EMBL" id="PNS19584.1"/>
    </source>
</evidence>
<feature type="signal peptide" evidence="1">
    <location>
        <begin position="1"/>
        <end position="17"/>
    </location>
</feature>
<dbReference type="STRING" id="2082308.A0A2K1QX05"/>
<keyword evidence="4" id="KW-1185">Reference proteome</keyword>
<dbReference type="InterPro" id="IPR003609">
    <property type="entry name" value="Pan_app"/>
</dbReference>
<dbReference type="InParanoid" id="A0A2K1QX05"/>
<dbReference type="AlphaFoldDB" id="A0A2K1QX05"/>
<dbReference type="EMBL" id="NKHZ01000031">
    <property type="protein sequence ID" value="PNS19584.1"/>
    <property type="molecule type" value="Genomic_DNA"/>
</dbReference>
<reference evidence="3 4" key="1">
    <citation type="submission" date="2017-06" db="EMBL/GenBank/DDBJ databases">
        <title>Draft genome sequence of a variant of Elsinoe murrayae.</title>
        <authorList>
            <person name="Cheng Q."/>
        </authorList>
    </citation>
    <scope>NUCLEOTIDE SEQUENCE [LARGE SCALE GENOMIC DNA]</scope>
    <source>
        <strain evidence="3 4">CQ-2017a</strain>
    </source>
</reference>